<reference evidence="2" key="1">
    <citation type="journal article" date="2020" name="Stud. Mycol.">
        <title>101 Dothideomycetes genomes: a test case for predicting lifestyles and emergence of pathogens.</title>
        <authorList>
            <person name="Haridas S."/>
            <person name="Albert R."/>
            <person name="Binder M."/>
            <person name="Bloem J."/>
            <person name="Labutti K."/>
            <person name="Salamov A."/>
            <person name="Andreopoulos B."/>
            <person name="Baker S."/>
            <person name="Barry K."/>
            <person name="Bills G."/>
            <person name="Bluhm B."/>
            <person name="Cannon C."/>
            <person name="Castanera R."/>
            <person name="Culley D."/>
            <person name="Daum C."/>
            <person name="Ezra D."/>
            <person name="Gonzalez J."/>
            <person name="Henrissat B."/>
            <person name="Kuo A."/>
            <person name="Liang C."/>
            <person name="Lipzen A."/>
            <person name="Lutzoni F."/>
            <person name="Magnuson J."/>
            <person name="Mondo S."/>
            <person name="Nolan M."/>
            <person name="Ohm R."/>
            <person name="Pangilinan J."/>
            <person name="Park H.-J."/>
            <person name="Ramirez L."/>
            <person name="Alfaro M."/>
            <person name="Sun H."/>
            <person name="Tritt A."/>
            <person name="Yoshinaga Y."/>
            <person name="Zwiers L.-H."/>
            <person name="Turgeon B."/>
            <person name="Goodwin S."/>
            <person name="Spatafora J."/>
            <person name="Crous P."/>
            <person name="Grigoriev I."/>
        </authorList>
    </citation>
    <scope>NUCLEOTIDE SEQUENCE</scope>
    <source>
        <strain evidence="2">CBS 109.77</strain>
    </source>
</reference>
<dbReference type="EMBL" id="MU002062">
    <property type="protein sequence ID" value="KAF2790656.1"/>
    <property type="molecule type" value="Genomic_DNA"/>
</dbReference>
<dbReference type="AlphaFoldDB" id="A0A6A6X2R8"/>
<feature type="region of interest" description="Disordered" evidence="1">
    <location>
        <begin position="209"/>
        <end position="239"/>
    </location>
</feature>
<organism evidence="2 3">
    <name type="scientific">Melanomma pulvis-pyrius CBS 109.77</name>
    <dbReference type="NCBI Taxonomy" id="1314802"/>
    <lineage>
        <taxon>Eukaryota</taxon>
        <taxon>Fungi</taxon>
        <taxon>Dikarya</taxon>
        <taxon>Ascomycota</taxon>
        <taxon>Pezizomycotina</taxon>
        <taxon>Dothideomycetes</taxon>
        <taxon>Pleosporomycetidae</taxon>
        <taxon>Pleosporales</taxon>
        <taxon>Melanommataceae</taxon>
        <taxon>Melanomma</taxon>
    </lineage>
</organism>
<dbReference type="Proteomes" id="UP000799757">
    <property type="component" value="Unassembled WGS sequence"/>
</dbReference>
<proteinExistence type="predicted"/>
<accession>A0A6A6X2R8</accession>
<dbReference type="OrthoDB" id="420564at2759"/>
<keyword evidence="3" id="KW-1185">Reference proteome</keyword>
<gene>
    <name evidence="2" type="ORF">K505DRAFT_351833</name>
</gene>
<evidence type="ECO:0000313" key="3">
    <source>
        <dbReference type="Proteomes" id="UP000799757"/>
    </source>
</evidence>
<protein>
    <submittedName>
        <fullName evidence="2">Uncharacterized protein</fullName>
    </submittedName>
</protein>
<name>A0A6A6X2R8_9PLEO</name>
<evidence type="ECO:0000313" key="2">
    <source>
        <dbReference type="EMBL" id="KAF2790656.1"/>
    </source>
</evidence>
<sequence length="239" mass="27312">MESSISNEMNQSETAIKIGDKHYDVEVSQVPYLASFASFEAKAHPDATHLVHGPIPLIDVALKGIELGYRHCFRSMPAELSQHHILSETYDFLGVDVLDGQSLDDIFTELKRCKIDLEPEYDYYFFIKGGKSKARDAAYKLLYLLFLGDFENETKDAAKMFNAVLFVVSHSATFKWRARVVIRAAYEERFVVSDKQSARLDHWVKEEERGNAGAAYESSTTEVESDDELYDDYYNSDWS</sequence>
<evidence type="ECO:0000256" key="1">
    <source>
        <dbReference type="SAM" id="MobiDB-lite"/>
    </source>
</evidence>